<proteinExistence type="predicted"/>
<dbReference type="AlphaFoldDB" id="A0A0G4QHV8"/>
<keyword evidence="2" id="KW-0808">Transferase</keyword>
<dbReference type="InterPro" id="IPR043130">
    <property type="entry name" value="CDP-OH_PTrfase_TM_dom"/>
</dbReference>
<feature type="transmembrane region" description="Helical" evidence="1">
    <location>
        <begin position="51"/>
        <end position="73"/>
    </location>
</feature>
<dbReference type="GO" id="GO:0016740">
    <property type="term" value="F:transferase activity"/>
    <property type="evidence" value="ECO:0007669"/>
    <property type="project" value="UniProtKB-KW"/>
</dbReference>
<dbReference type="Gene3D" id="1.20.120.1760">
    <property type="match status" value="1"/>
</dbReference>
<sequence length="235" mass="25843">MPLCYTLLTRILKRKMNAQDKNRRPIKARQTNWATKCSRYLQQKGATPNGISVFSVVFALLAALSLFCALFYTSGLLRSILLILGAIMIQGRLICNLLDGMVAVEGGMKSPVGAVYNELPDRIADTLIILGVGYGLSPDFSMAITLSWMGAFFAVMTAYVRVLGGACGLEQQFTGPMAKQHRMALLTSVAVIAAFIPSLWGIWLFFISLWIIILGSTLTTIFRTRRILRDLAQGV</sequence>
<accession>A0A0G4QHV8</accession>
<evidence type="ECO:0000313" key="3">
    <source>
        <dbReference type="Proteomes" id="UP000183920"/>
    </source>
</evidence>
<gene>
    <name evidence="2" type="ORF">BN1804_03451</name>
</gene>
<feature type="transmembrane region" description="Helical" evidence="1">
    <location>
        <begin position="80"/>
        <end position="104"/>
    </location>
</feature>
<keyword evidence="1" id="KW-0472">Membrane</keyword>
<dbReference type="EMBL" id="CVRY01000008">
    <property type="protein sequence ID" value="CRL65325.1"/>
    <property type="molecule type" value="Genomic_DNA"/>
</dbReference>
<evidence type="ECO:0000313" key="2">
    <source>
        <dbReference type="EMBL" id="CRL65325.1"/>
    </source>
</evidence>
<name>A0A0G4QHV8_9GAMM</name>
<feature type="transmembrane region" description="Helical" evidence="1">
    <location>
        <begin position="181"/>
        <end position="196"/>
    </location>
</feature>
<dbReference type="Proteomes" id="UP000183920">
    <property type="component" value="Unassembled WGS sequence"/>
</dbReference>
<keyword evidence="1" id="KW-0812">Transmembrane</keyword>
<feature type="transmembrane region" description="Helical" evidence="1">
    <location>
        <begin position="140"/>
        <end position="160"/>
    </location>
</feature>
<keyword evidence="1" id="KW-1133">Transmembrane helix</keyword>
<reference evidence="3" key="1">
    <citation type="submission" date="2015-06" db="EMBL/GenBank/DDBJ databases">
        <authorList>
            <person name="Urmite Genomes"/>
        </authorList>
    </citation>
    <scope>NUCLEOTIDE SEQUENCE [LARGE SCALE GENOMIC DNA]</scope>
    <source>
        <strain evidence="3">CSUR P1867</strain>
    </source>
</reference>
<evidence type="ECO:0000256" key="1">
    <source>
        <dbReference type="SAM" id="Phobius"/>
    </source>
</evidence>
<organism evidence="2 3">
    <name type="scientific">Proteus penneri</name>
    <dbReference type="NCBI Taxonomy" id="102862"/>
    <lineage>
        <taxon>Bacteria</taxon>
        <taxon>Pseudomonadati</taxon>
        <taxon>Pseudomonadota</taxon>
        <taxon>Gammaproteobacteria</taxon>
        <taxon>Enterobacterales</taxon>
        <taxon>Morganellaceae</taxon>
        <taxon>Proteus</taxon>
    </lineage>
</organism>
<protein>
    <submittedName>
        <fullName evidence="2">CDP-alcohol phosphatidyltransferase</fullName>
    </submittedName>
</protein>